<accession>A0ABS5PFL0</accession>
<keyword evidence="4" id="KW-1185">Reference proteome</keyword>
<dbReference type="PANTHER" id="PTHR13947">
    <property type="entry name" value="GNAT FAMILY N-ACETYLTRANSFERASE"/>
    <property type="match status" value="1"/>
</dbReference>
<sequence>MQNKKLLNTTAKLMVEIMEFKAGDQSLVREFVLNIQNGEFNLGFTESDQPDLIDTEKFYQSGNFWTAMINGDIVGTIGLQNLDNHNGVLRKMFVLKDYRGTELRIAQVLFDALLAFSKSINLKVIWLDTPGIAVASHRFYEKNGFLQTDKLNLPEKYLFPDKNSKIYKLEIQ</sequence>
<reference evidence="3 4" key="1">
    <citation type="journal article" date="2018" name="Int. J. Syst. Evol. Microbiol.">
        <title>Flavobacterium chryseum sp. nov. and Flavobacterium psychroterrae sp. nov., novel environmental bacteria isolated from Antarctica.</title>
        <authorList>
            <person name="Kralova S."/>
            <person name="Svec P."/>
            <person name="Busse H.J."/>
            <person name="Stankova E."/>
            <person name="Vaczi P."/>
            <person name="Sedlacek I."/>
        </authorList>
    </citation>
    <scope>NUCLEOTIDE SEQUENCE [LARGE SCALE GENOMIC DNA]</scope>
    <source>
        <strain evidence="3 4">CCM 8827</strain>
    </source>
</reference>
<evidence type="ECO:0000313" key="3">
    <source>
        <dbReference type="EMBL" id="MBS7232630.1"/>
    </source>
</evidence>
<dbReference type="InterPro" id="IPR016181">
    <property type="entry name" value="Acyl_CoA_acyltransferase"/>
</dbReference>
<name>A0ABS5PFL0_9FLAO</name>
<dbReference type="PANTHER" id="PTHR13947:SF37">
    <property type="entry name" value="LD18367P"/>
    <property type="match status" value="1"/>
</dbReference>
<evidence type="ECO:0000259" key="2">
    <source>
        <dbReference type="PROSITE" id="PS51186"/>
    </source>
</evidence>
<evidence type="ECO:0000256" key="1">
    <source>
        <dbReference type="ARBA" id="ARBA00022679"/>
    </source>
</evidence>
<keyword evidence="1" id="KW-0808">Transferase</keyword>
<dbReference type="CDD" id="cd04301">
    <property type="entry name" value="NAT_SF"/>
    <property type="match status" value="1"/>
</dbReference>
<dbReference type="InterPro" id="IPR000182">
    <property type="entry name" value="GNAT_dom"/>
</dbReference>
<dbReference type="InterPro" id="IPR050769">
    <property type="entry name" value="NAT_camello-type"/>
</dbReference>
<protein>
    <submittedName>
        <fullName evidence="3">GNAT family N-acetyltransferase</fullName>
    </submittedName>
</protein>
<comment type="caution">
    <text evidence="3">The sequence shown here is derived from an EMBL/GenBank/DDBJ whole genome shotgun (WGS) entry which is preliminary data.</text>
</comment>
<dbReference type="RefSeq" id="WP_213303039.1">
    <property type="nucleotide sequence ID" value="NZ_JAGYVZ010000016.1"/>
</dbReference>
<proteinExistence type="predicted"/>
<dbReference type="SUPFAM" id="SSF55729">
    <property type="entry name" value="Acyl-CoA N-acyltransferases (Nat)"/>
    <property type="match status" value="1"/>
</dbReference>
<dbReference type="Gene3D" id="3.40.630.30">
    <property type="match status" value="1"/>
</dbReference>
<feature type="domain" description="N-acetyltransferase" evidence="2">
    <location>
        <begin position="15"/>
        <end position="172"/>
    </location>
</feature>
<dbReference type="EMBL" id="JAGYVZ010000016">
    <property type="protein sequence ID" value="MBS7232630.1"/>
    <property type="molecule type" value="Genomic_DNA"/>
</dbReference>
<dbReference type="Proteomes" id="UP000722625">
    <property type="component" value="Unassembled WGS sequence"/>
</dbReference>
<evidence type="ECO:0000313" key="4">
    <source>
        <dbReference type="Proteomes" id="UP000722625"/>
    </source>
</evidence>
<gene>
    <name evidence="3" type="ORF">KHA90_16550</name>
</gene>
<dbReference type="Pfam" id="PF00583">
    <property type="entry name" value="Acetyltransf_1"/>
    <property type="match status" value="1"/>
</dbReference>
<dbReference type="PROSITE" id="PS51186">
    <property type="entry name" value="GNAT"/>
    <property type="match status" value="1"/>
</dbReference>
<organism evidence="3 4">
    <name type="scientific">Flavobacterium psychroterrae</name>
    <dbReference type="NCBI Taxonomy" id="2133767"/>
    <lineage>
        <taxon>Bacteria</taxon>
        <taxon>Pseudomonadati</taxon>
        <taxon>Bacteroidota</taxon>
        <taxon>Flavobacteriia</taxon>
        <taxon>Flavobacteriales</taxon>
        <taxon>Flavobacteriaceae</taxon>
        <taxon>Flavobacterium</taxon>
    </lineage>
</organism>